<dbReference type="Gene3D" id="1.10.150.20">
    <property type="entry name" value="5' to 3' exonuclease, C-terminal subdomain"/>
    <property type="match status" value="1"/>
</dbReference>
<dbReference type="SMART" id="SM00465">
    <property type="entry name" value="GIYc"/>
    <property type="match status" value="1"/>
</dbReference>
<keyword evidence="2 7" id="KW-0227">DNA damage</keyword>
<comment type="subcellular location">
    <subcellularLocation>
        <location evidence="7">Cytoplasm</location>
    </subcellularLocation>
</comment>
<feature type="domain" description="GIY-YIG" evidence="9">
    <location>
        <begin position="12"/>
        <end position="91"/>
    </location>
</feature>
<dbReference type="NCBIfam" id="NF001824">
    <property type="entry name" value="PRK00558.1-5"/>
    <property type="match status" value="1"/>
</dbReference>
<evidence type="ECO:0000256" key="4">
    <source>
        <dbReference type="ARBA" id="ARBA00022881"/>
    </source>
</evidence>
<dbReference type="PROSITE" id="PS50151">
    <property type="entry name" value="UVR"/>
    <property type="match status" value="1"/>
</dbReference>
<dbReference type="SUPFAM" id="SSF47781">
    <property type="entry name" value="RuvA domain 2-like"/>
    <property type="match status" value="1"/>
</dbReference>
<dbReference type="PANTHER" id="PTHR30562:SF1">
    <property type="entry name" value="UVRABC SYSTEM PROTEIN C"/>
    <property type="match status" value="1"/>
</dbReference>
<keyword evidence="4 7" id="KW-0267">Excision nuclease</keyword>
<dbReference type="InterPro" id="IPR036876">
    <property type="entry name" value="UVR_dom_sf"/>
</dbReference>
<dbReference type="PANTHER" id="PTHR30562">
    <property type="entry name" value="UVRC/OXIDOREDUCTASE"/>
    <property type="match status" value="1"/>
</dbReference>
<dbReference type="Gene3D" id="3.30.420.340">
    <property type="entry name" value="UvrC, RNAse H endonuclease domain"/>
    <property type="match status" value="1"/>
</dbReference>
<dbReference type="Pfam" id="PF01541">
    <property type="entry name" value="GIY-YIG"/>
    <property type="match status" value="1"/>
</dbReference>
<dbReference type="Pfam" id="PF02151">
    <property type="entry name" value="UVR"/>
    <property type="match status" value="1"/>
</dbReference>
<gene>
    <name evidence="7" type="primary">uvrC</name>
    <name evidence="11" type="ORF">HDF16_000220</name>
</gene>
<evidence type="ECO:0000256" key="7">
    <source>
        <dbReference type="HAMAP-Rule" id="MF_00203"/>
    </source>
</evidence>
<dbReference type="InterPro" id="IPR001943">
    <property type="entry name" value="UVR_dom"/>
</dbReference>
<dbReference type="InterPro" id="IPR001162">
    <property type="entry name" value="UvrC_RNase_H_dom"/>
</dbReference>
<proteinExistence type="inferred from homology"/>
<dbReference type="CDD" id="cd10434">
    <property type="entry name" value="GIY-YIG_UvrC_Cho"/>
    <property type="match status" value="1"/>
</dbReference>
<dbReference type="InterPro" id="IPR050066">
    <property type="entry name" value="UvrABC_protein_C"/>
</dbReference>
<dbReference type="GO" id="GO:0009381">
    <property type="term" value="F:excinuclease ABC activity"/>
    <property type="evidence" value="ECO:0007669"/>
    <property type="project" value="UniProtKB-UniRule"/>
</dbReference>
<dbReference type="Pfam" id="PF22920">
    <property type="entry name" value="UvrC_RNaseH"/>
    <property type="match status" value="2"/>
</dbReference>
<dbReference type="InterPro" id="IPR004791">
    <property type="entry name" value="UvrC"/>
</dbReference>
<evidence type="ECO:0000313" key="11">
    <source>
        <dbReference type="EMBL" id="MBB5055551.1"/>
    </source>
</evidence>
<dbReference type="InterPro" id="IPR038476">
    <property type="entry name" value="UvrC_RNase_H_dom_sf"/>
</dbReference>
<comment type="function">
    <text evidence="7">The UvrABC repair system catalyzes the recognition and processing of DNA lesions. UvrC both incises the 5' and 3' sides of the lesion. The N-terminal half is responsible for the 3' incision and the C-terminal half is responsible for the 5' incision.</text>
</comment>
<keyword evidence="1 7" id="KW-0963">Cytoplasm</keyword>
<dbReference type="PROSITE" id="PS50165">
    <property type="entry name" value="UVRC"/>
    <property type="match status" value="1"/>
</dbReference>
<keyword evidence="3 7" id="KW-0228">DNA excision</keyword>
<evidence type="ECO:0000313" key="12">
    <source>
        <dbReference type="Proteomes" id="UP000540989"/>
    </source>
</evidence>
<keyword evidence="5 7" id="KW-0234">DNA repair</keyword>
<name>A0A7W7Z931_9BACT</name>
<dbReference type="FunFam" id="3.40.1440.10:FF:000001">
    <property type="entry name" value="UvrABC system protein C"/>
    <property type="match status" value="1"/>
</dbReference>
<dbReference type="EMBL" id="JACHIP010000001">
    <property type="protein sequence ID" value="MBB5055551.1"/>
    <property type="molecule type" value="Genomic_DNA"/>
</dbReference>
<evidence type="ECO:0000256" key="2">
    <source>
        <dbReference type="ARBA" id="ARBA00022763"/>
    </source>
</evidence>
<dbReference type="AlphaFoldDB" id="A0A7W7Z931"/>
<dbReference type="InterPro" id="IPR000305">
    <property type="entry name" value="GIY-YIG_endonuc"/>
</dbReference>
<comment type="similarity">
    <text evidence="7">Belongs to the UvrC family.</text>
</comment>
<dbReference type="FunFam" id="3.30.420.340:FF:000001">
    <property type="entry name" value="UvrABC system protein C"/>
    <property type="match status" value="1"/>
</dbReference>
<dbReference type="InterPro" id="IPR035901">
    <property type="entry name" value="GIY-YIG_endonuc_sf"/>
</dbReference>
<keyword evidence="12" id="KW-1185">Reference proteome</keyword>
<evidence type="ECO:0000256" key="3">
    <source>
        <dbReference type="ARBA" id="ARBA00022769"/>
    </source>
</evidence>
<dbReference type="NCBIfam" id="TIGR00194">
    <property type="entry name" value="uvrC"/>
    <property type="match status" value="1"/>
</dbReference>
<dbReference type="SUPFAM" id="SSF82771">
    <property type="entry name" value="GIY-YIG endonuclease"/>
    <property type="match status" value="1"/>
</dbReference>
<dbReference type="Proteomes" id="UP000540989">
    <property type="component" value="Unassembled WGS sequence"/>
</dbReference>
<dbReference type="Pfam" id="PF14520">
    <property type="entry name" value="HHH_5"/>
    <property type="match status" value="1"/>
</dbReference>
<evidence type="ECO:0000256" key="5">
    <source>
        <dbReference type="ARBA" id="ARBA00023204"/>
    </source>
</evidence>
<dbReference type="PROSITE" id="PS50164">
    <property type="entry name" value="GIY_YIG"/>
    <property type="match status" value="1"/>
</dbReference>
<dbReference type="Gene3D" id="3.40.1440.10">
    <property type="entry name" value="GIY-YIG endonuclease"/>
    <property type="match status" value="1"/>
</dbReference>
<evidence type="ECO:0000259" key="8">
    <source>
        <dbReference type="PROSITE" id="PS50151"/>
    </source>
</evidence>
<dbReference type="HAMAP" id="MF_00203">
    <property type="entry name" value="UvrC"/>
    <property type="match status" value="1"/>
</dbReference>
<reference evidence="11 12" key="1">
    <citation type="submission" date="2020-08" db="EMBL/GenBank/DDBJ databases">
        <title>Genomic Encyclopedia of Type Strains, Phase IV (KMG-V): Genome sequencing to study the core and pangenomes of soil and plant-associated prokaryotes.</title>
        <authorList>
            <person name="Whitman W."/>
        </authorList>
    </citation>
    <scope>NUCLEOTIDE SEQUENCE [LARGE SCALE GENOMIC DNA]</scope>
    <source>
        <strain evidence="11 12">M8UP14</strain>
    </source>
</reference>
<feature type="domain" description="UvrC family homology region profile" evidence="10">
    <location>
        <begin position="253"/>
        <end position="550"/>
    </location>
</feature>
<organism evidence="11 12">
    <name type="scientific">Granulicella aggregans</name>
    <dbReference type="NCBI Taxonomy" id="474949"/>
    <lineage>
        <taxon>Bacteria</taxon>
        <taxon>Pseudomonadati</taxon>
        <taxon>Acidobacteriota</taxon>
        <taxon>Terriglobia</taxon>
        <taxon>Terriglobales</taxon>
        <taxon>Acidobacteriaceae</taxon>
        <taxon>Granulicella</taxon>
    </lineage>
</organism>
<sequence>MDLLAKIRTIPTLPGCYLYKNAEGEVIYVGKAKNLRARVRSYFLEASQMNAKTGSLMREAVDVEYITVDNEREALALENNLIKQRKPRFNILLRDDKTYPYIKLTLNERFPKVFVTRRLRKDGSAYFGPYFPGNLAYRLVDLIHRSFLIPSCKIDLNRYHPRACLQYYIKRCLGPCVEGFVTPEAYKETVRDVQLFLEGRTEELERKLTARMSVAAEAEHFELAARLRDQVVTVHQMQDKQRIATADNEDADVFGFHFENQMLAVNLFHMRGGKIVDRRDFFWEDLPEMNAFFGESLNESTGEALDSEAEQELGAPFIAPLSHAMSGSATEPDPAQSAPEINEASPIAFEASPITEPGETFSPSAFFSALLKQLYLDQSYIPRSILLPVDFPDRAILTDVLSEKVGHRIEIAAPRRGDKRSLVDLVGQNARQSYDQRFRVLQPNQKAIQQALQDALTLEELPKRIECFDISHIQGAETVASMVVWEDGAMKKADYRKFQVKTVSGVDDFASMREIIHRRYKRLLDDKKDFPSLILIDGGLGQLHSAADALAEIGVTLQPLASIAKKEEIIYVYGQENDPVVLDRRSPVLHLVQKIRDESHRFAVTYHRKRRQIRDRESELDAIPGVGPRTRQRLVQHFGSVRGIKQATHDALTAVVSPAIATKIKSHFAEDAAESTPSLVQIS</sequence>
<evidence type="ECO:0000259" key="9">
    <source>
        <dbReference type="PROSITE" id="PS50164"/>
    </source>
</evidence>
<dbReference type="GO" id="GO:0009432">
    <property type="term" value="P:SOS response"/>
    <property type="evidence" value="ECO:0007669"/>
    <property type="project" value="UniProtKB-UniRule"/>
</dbReference>
<dbReference type="GO" id="GO:0005737">
    <property type="term" value="C:cytoplasm"/>
    <property type="evidence" value="ECO:0007669"/>
    <property type="project" value="UniProtKB-SubCell"/>
</dbReference>
<evidence type="ECO:0000259" key="10">
    <source>
        <dbReference type="PROSITE" id="PS50165"/>
    </source>
</evidence>
<dbReference type="Pfam" id="PF08459">
    <property type="entry name" value="UvrC_RNaseH_dom"/>
    <property type="match status" value="1"/>
</dbReference>
<evidence type="ECO:0000256" key="1">
    <source>
        <dbReference type="ARBA" id="ARBA00022490"/>
    </source>
</evidence>
<dbReference type="InterPro" id="IPR010994">
    <property type="entry name" value="RuvA_2-like"/>
</dbReference>
<comment type="caution">
    <text evidence="11">The sequence shown here is derived from an EMBL/GenBank/DDBJ whole genome shotgun (WGS) entry which is preliminary data.</text>
</comment>
<dbReference type="GO" id="GO:0006289">
    <property type="term" value="P:nucleotide-excision repair"/>
    <property type="evidence" value="ECO:0007669"/>
    <property type="project" value="UniProtKB-UniRule"/>
</dbReference>
<feature type="domain" description="UVR" evidence="8">
    <location>
        <begin position="202"/>
        <end position="237"/>
    </location>
</feature>
<dbReference type="GO" id="GO:0003677">
    <property type="term" value="F:DNA binding"/>
    <property type="evidence" value="ECO:0007669"/>
    <property type="project" value="UniProtKB-UniRule"/>
</dbReference>
<comment type="subunit">
    <text evidence="7">Interacts with UvrB in an incision complex.</text>
</comment>
<dbReference type="SUPFAM" id="SSF46600">
    <property type="entry name" value="C-terminal UvrC-binding domain of UvrB"/>
    <property type="match status" value="1"/>
</dbReference>
<accession>A0A7W7Z931</accession>
<dbReference type="GO" id="GO:0009380">
    <property type="term" value="C:excinuclease repair complex"/>
    <property type="evidence" value="ECO:0007669"/>
    <property type="project" value="InterPro"/>
</dbReference>
<protein>
    <recommendedName>
        <fullName evidence="7">UvrABC system protein C</fullName>
        <shortName evidence="7">Protein UvrC</shortName>
    </recommendedName>
    <alternativeName>
        <fullName evidence="7">Excinuclease ABC subunit C</fullName>
    </alternativeName>
</protein>
<dbReference type="InterPro" id="IPR047296">
    <property type="entry name" value="GIY-YIG_UvrC_Cho"/>
</dbReference>
<dbReference type="RefSeq" id="WP_184213306.1">
    <property type="nucleotide sequence ID" value="NZ_JACHIP010000001.1"/>
</dbReference>
<evidence type="ECO:0000256" key="6">
    <source>
        <dbReference type="ARBA" id="ARBA00023236"/>
    </source>
</evidence>
<keyword evidence="6 7" id="KW-0742">SOS response</keyword>